<feature type="region of interest" description="Disordered" evidence="1">
    <location>
        <begin position="34"/>
        <end position="72"/>
    </location>
</feature>
<evidence type="ECO:0000313" key="3">
    <source>
        <dbReference type="EMBL" id="MFC0685198.1"/>
    </source>
</evidence>
<dbReference type="RefSeq" id="WP_267222757.1">
    <property type="nucleotide sequence ID" value="NZ_JAPCWC010000017.1"/>
</dbReference>
<accession>A0ABV6SAV1</accession>
<comment type="caution">
    <text evidence="3">The sequence shown here is derived from an EMBL/GenBank/DDBJ whole genome shotgun (WGS) entry which is preliminary data.</text>
</comment>
<dbReference type="EMBL" id="JBHLTM010000043">
    <property type="protein sequence ID" value="MFC0685198.1"/>
    <property type="molecule type" value="Genomic_DNA"/>
</dbReference>
<proteinExistence type="predicted"/>
<gene>
    <name evidence="3" type="ORF">ACFFF8_11370</name>
</gene>
<keyword evidence="4" id="KW-1185">Reference proteome</keyword>
<feature type="chain" id="PRO_5047027455" evidence="2">
    <location>
        <begin position="33"/>
        <end position="72"/>
    </location>
</feature>
<organism evidence="3 4">
    <name type="scientific">Novosphingobium clariflavum</name>
    <dbReference type="NCBI Taxonomy" id="2029884"/>
    <lineage>
        <taxon>Bacteria</taxon>
        <taxon>Pseudomonadati</taxon>
        <taxon>Pseudomonadota</taxon>
        <taxon>Alphaproteobacteria</taxon>
        <taxon>Sphingomonadales</taxon>
        <taxon>Sphingomonadaceae</taxon>
        <taxon>Novosphingobium</taxon>
    </lineage>
</organism>
<evidence type="ECO:0000256" key="1">
    <source>
        <dbReference type="SAM" id="MobiDB-lite"/>
    </source>
</evidence>
<feature type="signal peptide" evidence="2">
    <location>
        <begin position="1"/>
        <end position="32"/>
    </location>
</feature>
<protein>
    <submittedName>
        <fullName evidence="3">Uncharacterized protein</fullName>
    </submittedName>
</protein>
<name>A0ABV6SAV1_9SPHN</name>
<evidence type="ECO:0000313" key="4">
    <source>
        <dbReference type="Proteomes" id="UP001589858"/>
    </source>
</evidence>
<keyword evidence="2" id="KW-0732">Signal</keyword>
<reference evidence="3 4" key="1">
    <citation type="submission" date="2024-09" db="EMBL/GenBank/DDBJ databases">
        <authorList>
            <person name="Sun Q."/>
            <person name="Mori K."/>
        </authorList>
    </citation>
    <scope>NUCLEOTIDE SEQUENCE [LARGE SCALE GENOMIC DNA]</scope>
    <source>
        <strain evidence="3 4">CICC 11035S</strain>
    </source>
</reference>
<evidence type="ECO:0000256" key="2">
    <source>
        <dbReference type="SAM" id="SignalP"/>
    </source>
</evidence>
<sequence>MQNSPLMQGNPFKLAVVLAAGATMLVFGSVVAAANPEPHPAGHPTDHPTSHPTTHPGEHPTPAPSEHPKPHG</sequence>
<dbReference type="Proteomes" id="UP001589858">
    <property type="component" value="Unassembled WGS sequence"/>
</dbReference>